<sequence length="60" mass="6845">MISSYINPCIKVSFSRSIFLTTDAVFYHFAARRASTFIFFSSQAHTLLQRLSHISDDKAV</sequence>
<proteinExistence type="predicted"/>
<organism evidence="1">
    <name type="scientific">Salmonella enterica subsp. enterica serovar Telelkebir</name>
    <dbReference type="NCBI Taxonomy" id="1967657"/>
    <lineage>
        <taxon>Bacteria</taxon>
        <taxon>Pseudomonadati</taxon>
        <taxon>Pseudomonadota</taxon>
        <taxon>Gammaproteobacteria</taxon>
        <taxon>Enterobacterales</taxon>
        <taxon>Enterobacteriaceae</taxon>
        <taxon>Salmonella</taxon>
    </lineage>
</organism>
<dbReference type="EMBL" id="AAGVFN010000053">
    <property type="protein sequence ID" value="EBS3536975.1"/>
    <property type="molecule type" value="Genomic_DNA"/>
</dbReference>
<protein>
    <submittedName>
        <fullName evidence="1">Uncharacterized protein</fullName>
    </submittedName>
</protein>
<dbReference type="AlphaFoldDB" id="A0A5U9PPT7"/>
<name>A0A5U9PPT7_SALET</name>
<evidence type="ECO:0000313" key="2">
    <source>
        <dbReference type="EMBL" id="ECV5351085.1"/>
    </source>
</evidence>
<gene>
    <name evidence="1" type="ORF">DS442_22105</name>
    <name evidence="2" type="ORF">F2J48_16060</name>
</gene>
<dbReference type="Proteomes" id="UP000839888">
    <property type="component" value="Unassembled WGS sequence"/>
</dbReference>
<comment type="caution">
    <text evidence="1">The sequence shown here is derived from an EMBL/GenBank/DDBJ whole genome shotgun (WGS) entry which is preliminary data.</text>
</comment>
<accession>A0A5U9PPT7</accession>
<dbReference type="EMBL" id="AAKTLN010000016">
    <property type="protein sequence ID" value="ECV5351085.1"/>
    <property type="molecule type" value="Genomic_DNA"/>
</dbReference>
<reference evidence="1" key="1">
    <citation type="submission" date="2018-07" db="EMBL/GenBank/DDBJ databases">
        <authorList>
            <person name="Ashton P.M."/>
            <person name="Dallman T."/>
            <person name="Nair S."/>
            <person name="De Pinna E."/>
            <person name="Peters T."/>
            <person name="Grant K."/>
        </authorList>
    </citation>
    <scope>NUCLEOTIDE SEQUENCE</scope>
    <source>
        <strain evidence="1">506078</strain>
        <strain evidence="2">800692</strain>
    </source>
</reference>
<evidence type="ECO:0000313" key="1">
    <source>
        <dbReference type="EMBL" id="EBS3536975.1"/>
    </source>
</evidence>